<gene>
    <name evidence="2" type="ORF">SAMN02745134_02684</name>
</gene>
<sequence length="53" mass="5973">MKTKIMLITSIILLVIASIILWKGNNTNIVCVLVIISLILNAIRGLINLWNKR</sequence>
<keyword evidence="1" id="KW-0472">Membrane</keyword>
<proteinExistence type="predicted"/>
<dbReference type="AlphaFoldDB" id="A0A1W1XQB0"/>
<dbReference type="Proteomes" id="UP000192468">
    <property type="component" value="Unassembled WGS sequence"/>
</dbReference>
<feature type="transmembrane region" description="Helical" evidence="1">
    <location>
        <begin position="27"/>
        <end position="47"/>
    </location>
</feature>
<dbReference type="EMBL" id="FWXH01000011">
    <property type="protein sequence ID" value="SMC26035.1"/>
    <property type="molecule type" value="Genomic_DNA"/>
</dbReference>
<keyword evidence="1" id="KW-1133">Transmembrane helix</keyword>
<protein>
    <submittedName>
        <fullName evidence="2">Uncharacterized protein</fullName>
    </submittedName>
</protein>
<dbReference type="STRING" id="1121291.SAMN02745134_02684"/>
<name>A0A1W1XQB0_9CLOT</name>
<organism evidence="2 3">
    <name type="scientific">Clostridium acidisoli DSM 12555</name>
    <dbReference type="NCBI Taxonomy" id="1121291"/>
    <lineage>
        <taxon>Bacteria</taxon>
        <taxon>Bacillati</taxon>
        <taxon>Bacillota</taxon>
        <taxon>Clostridia</taxon>
        <taxon>Eubacteriales</taxon>
        <taxon>Clostridiaceae</taxon>
        <taxon>Clostridium</taxon>
    </lineage>
</organism>
<accession>A0A1W1XQB0</accession>
<evidence type="ECO:0000256" key="1">
    <source>
        <dbReference type="SAM" id="Phobius"/>
    </source>
</evidence>
<feature type="transmembrane region" description="Helical" evidence="1">
    <location>
        <begin position="5"/>
        <end position="21"/>
    </location>
</feature>
<keyword evidence="1" id="KW-0812">Transmembrane</keyword>
<reference evidence="2 3" key="1">
    <citation type="submission" date="2017-04" db="EMBL/GenBank/DDBJ databases">
        <authorList>
            <person name="Afonso C.L."/>
            <person name="Miller P.J."/>
            <person name="Scott M.A."/>
            <person name="Spackman E."/>
            <person name="Goraichik I."/>
            <person name="Dimitrov K.M."/>
            <person name="Suarez D.L."/>
            <person name="Swayne D.E."/>
        </authorList>
    </citation>
    <scope>NUCLEOTIDE SEQUENCE [LARGE SCALE GENOMIC DNA]</scope>
    <source>
        <strain evidence="2 3">DSM 12555</strain>
    </source>
</reference>
<keyword evidence="3" id="KW-1185">Reference proteome</keyword>
<evidence type="ECO:0000313" key="2">
    <source>
        <dbReference type="EMBL" id="SMC26035.1"/>
    </source>
</evidence>
<evidence type="ECO:0000313" key="3">
    <source>
        <dbReference type="Proteomes" id="UP000192468"/>
    </source>
</evidence>